<dbReference type="GO" id="GO:0003964">
    <property type="term" value="F:RNA-directed DNA polymerase activity"/>
    <property type="evidence" value="ECO:0007669"/>
    <property type="project" value="UniProtKB-KW"/>
</dbReference>
<proteinExistence type="predicted"/>
<evidence type="ECO:0000256" key="3">
    <source>
        <dbReference type="ARBA" id="ARBA00022695"/>
    </source>
</evidence>
<sequence>MADTLTDQKLISLINSFQNLFKEPKDLPPLRVHDHCIPLVPGSGPVRVRPYRYPHFQKTEIEQQVEKMLQSGIVRPSNSPYSSPVLLVKKSDGSWRMCIDYRALNRITVKDKFPIPVIDELLDELHAARYFSKLDLLSGYHQIRVHPPDISKTAFRTHHGHYEFLVMPFGLTNAPSTFQYFMNNIFKRRRRVSVNPQKVAAMMEWPKPKTPKALRGFLGLTGYYRKFIRNYGKIVSPLTNMLKKDSFAWTSASERAFQDLKEAITQAPLLALPNFANAFVVECDASRSRVGGVLMQERQPIVFFSQALQGRNLLLSTYDKEMLALVLVVQKWRPYLLG</sequence>
<name>A0A438I6Z2_VITVI</name>
<dbReference type="Pfam" id="PF17919">
    <property type="entry name" value="RT_RNaseH_2"/>
    <property type="match status" value="1"/>
</dbReference>
<keyword evidence="1" id="KW-0645">Protease</keyword>
<evidence type="ECO:0000256" key="2">
    <source>
        <dbReference type="ARBA" id="ARBA00022679"/>
    </source>
</evidence>
<evidence type="ECO:0000259" key="9">
    <source>
        <dbReference type="Pfam" id="PF00078"/>
    </source>
</evidence>
<dbReference type="CDD" id="cd01647">
    <property type="entry name" value="RT_LTR"/>
    <property type="match status" value="1"/>
</dbReference>
<protein>
    <submittedName>
        <fullName evidence="11">Retrovirus-related Pol polyprotein from transposon 412</fullName>
    </submittedName>
</protein>
<dbReference type="GO" id="GO:0006508">
    <property type="term" value="P:proteolysis"/>
    <property type="evidence" value="ECO:0007669"/>
    <property type="project" value="UniProtKB-KW"/>
</dbReference>
<reference evidence="11 12" key="1">
    <citation type="journal article" date="2018" name="PLoS Genet.">
        <title>Population sequencing reveals clonal diversity and ancestral inbreeding in the grapevine cultivar Chardonnay.</title>
        <authorList>
            <person name="Roach M.J."/>
            <person name="Johnson D.L."/>
            <person name="Bohlmann J."/>
            <person name="van Vuuren H.J."/>
            <person name="Jones S.J."/>
            <person name="Pretorius I.S."/>
            <person name="Schmidt S.A."/>
            <person name="Borneman A.R."/>
        </authorList>
    </citation>
    <scope>NUCLEOTIDE SEQUENCE [LARGE SCALE GENOMIC DNA]</scope>
    <source>
        <strain evidence="12">cv. Chardonnay</strain>
        <tissue evidence="11">Leaf</tissue>
    </source>
</reference>
<dbReference type="FunFam" id="3.10.10.10:FF:000007">
    <property type="entry name" value="Retrovirus-related Pol polyprotein from transposon 17.6-like Protein"/>
    <property type="match status" value="1"/>
</dbReference>
<evidence type="ECO:0000313" key="11">
    <source>
        <dbReference type="EMBL" id="RVW92494.1"/>
    </source>
</evidence>
<organism evidence="11 12">
    <name type="scientific">Vitis vinifera</name>
    <name type="common">Grape</name>
    <dbReference type="NCBI Taxonomy" id="29760"/>
    <lineage>
        <taxon>Eukaryota</taxon>
        <taxon>Viridiplantae</taxon>
        <taxon>Streptophyta</taxon>
        <taxon>Embryophyta</taxon>
        <taxon>Tracheophyta</taxon>
        <taxon>Spermatophyta</taxon>
        <taxon>Magnoliopsida</taxon>
        <taxon>eudicotyledons</taxon>
        <taxon>Gunneridae</taxon>
        <taxon>Pentapetalae</taxon>
        <taxon>rosids</taxon>
        <taxon>Vitales</taxon>
        <taxon>Vitaceae</taxon>
        <taxon>Viteae</taxon>
        <taxon>Vitis</taxon>
    </lineage>
</organism>
<dbReference type="GO" id="GO:0008233">
    <property type="term" value="F:peptidase activity"/>
    <property type="evidence" value="ECO:0007669"/>
    <property type="project" value="UniProtKB-KW"/>
</dbReference>
<dbReference type="Gene3D" id="3.10.10.10">
    <property type="entry name" value="HIV Type 1 Reverse Transcriptase, subunit A, domain 1"/>
    <property type="match status" value="1"/>
</dbReference>
<keyword evidence="4" id="KW-0540">Nuclease</keyword>
<keyword evidence="6" id="KW-0378">Hydrolase</keyword>
<keyword evidence="7" id="KW-0695">RNA-directed DNA polymerase</keyword>
<gene>
    <name evidence="11" type="primary">POL_3</name>
    <name evidence="11" type="ORF">CK203_042669</name>
</gene>
<dbReference type="GO" id="GO:0004519">
    <property type="term" value="F:endonuclease activity"/>
    <property type="evidence" value="ECO:0007669"/>
    <property type="project" value="UniProtKB-KW"/>
</dbReference>
<evidence type="ECO:0000256" key="5">
    <source>
        <dbReference type="ARBA" id="ARBA00022759"/>
    </source>
</evidence>
<evidence type="ECO:0000259" key="10">
    <source>
        <dbReference type="Pfam" id="PF17919"/>
    </source>
</evidence>
<keyword evidence="5" id="KW-0255">Endonuclease</keyword>
<feature type="domain" description="Reverse transcriptase/retrotransposon-derived protein RNase H-like" evidence="10">
    <location>
        <begin position="249"/>
        <end position="338"/>
    </location>
</feature>
<dbReference type="InterPro" id="IPR050951">
    <property type="entry name" value="Retrovirus_Pol_polyprotein"/>
</dbReference>
<evidence type="ECO:0000256" key="1">
    <source>
        <dbReference type="ARBA" id="ARBA00022670"/>
    </source>
</evidence>
<keyword evidence="3" id="KW-0548">Nucleotidyltransferase</keyword>
<evidence type="ECO:0000256" key="7">
    <source>
        <dbReference type="ARBA" id="ARBA00022918"/>
    </source>
</evidence>
<comment type="caution">
    <text evidence="11">The sequence shown here is derived from an EMBL/GenBank/DDBJ whole genome shotgun (WGS) entry which is preliminary data.</text>
</comment>
<dbReference type="Pfam" id="PF00078">
    <property type="entry name" value="RVT_1"/>
    <property type="match status" value="1"/>
</dbReference>
<accession>A0A438I6Z2</accession>
<evidence type="ECO:0000256" key="6">
    <source>
        <dbReference type="ARBA" id="ARBA00022801"/>
    </source>
</evidence>
<dbReference type="AlphaFoldDB" id="A0A438I6Z2"/>
<dbReference type="InterPro" id="IPR041577">
    <property type="entry name" value="RT_RNaseH_2"/>
</dbReference>
<dbReference type="PANTHER" id="PTHR37984">
    <property type="entry name" value="PROTEIN CBG26694"/>
    <property type="match status" value="1"/>
</dbReference>
<feature type="domain" description="Reverse transcriptase" evidence="9">
    <location>
        <begin position="88"/>
        <end position="190"/>
    </location>
</feature>
<dbReference type="InterPro" id="IPR043128">
    <property type="entry name" value="Rev_trsase/Diguanyl_cyclase"/>
</dbReference>
<dbReference type="InterPro" id="IPR000477">
    <property type="entry name" value="RT_dom"/>
</dbReference>
<dbReference type="SUPFAM" id="SSF56672">
    <property type="entry name" value="DNA/RNA polymerases"/>
    <property type="match status" value="1"/>
</dbReference>
<dbReference type="Proteomes" id="UP000288805">
    <property type="component" value="Unassembled WGS sequence"/>
</dbReference>
<keyword evidence="8" id="KW-0511">Multifunctional enzyme</keyword>
<dbReference type="FunFam" id="3.30.70.270:FF:000020">
    <property type="entry name" value="Transposon Tf2-6 polyprotein-like Protein"/>
    <property type="match status" value="1"/>
</dbReference>
<evidence type="ECO:0000313" key="12">
    <source>
        <dbReference type="Proteomes" id="UP000288805"/>
    </source>
</evidence>
<dbReference type="PANTHER" id="PTHR37984:SF5">
    <property type="entry name" value="PROTEIN NYNRIN-LIKE"/>
    <property type="match status" value="1"/>
</dbReference>
<keyword evidence="2" id="KW-0808">Transferase</keyword>
<evidence type="ECO:0000256" key="4">
    <source>
        <dbReference type="ARBA" id="ARBA00022722"/>
    </source>
</evidence>
<evidence type="ECO:0000256" key="8">
    <source>
        <dbReference type="ARBA" id="ARBA00023268"/>
    </source>
</evidence>
<dbReference type="InterPro" id="IPR043502">
    <property type="entry name" value="DNA/RNA_pol_sf"/>
</dbReference>
<dbReference type="Gene3D" id="3.30.70.270">
    <property type="match status" value="1"/>
</dbReference>
<dbReference type="EMBL" id="QGNW01000137">
    <property type="protein sequence ID" value="RVW92494.1"/>
    <property type="molecule type" value="Genomic_DNA"/>
</dbReference>